<feature type="region of interest" description="Disordered" evidence="3">
    <location>
        <begin position="1"/>
        <end position="28"/>
    </location>
</feature>
<accession>A0A1I8FQC6</accession>
<keyword evidence="5" id="KW-1185">Reference proteome</keyword>
<proteinExistence type="predicted"/>
<evidence type="ECO:0000256" key="2">
    <source>
        <dbReference type="PROSITE-ProRule" id="PRU00317"/>
    </source>
</evidence>
<dbReference type="SMART" id="SM00025">
    <property type="entry name" value="Pumilio"/>
    <property type="match status" value="6"/>
</dbReference>
<name>A0A1I8FQC6_9PLAT</name>
<dbReference type="GO" id="GO:0005634">
    <property type="term" value="C:nucleus"/>
    <property type="evidence" value="ECO:0007669"/>
    <property type="project" value="TreeGrafter"/>
</dbReference>
<protein>
    <submittedName>
        <fullName evidence="6">PUM-HD domain-containing protein</fullName>
    </submittedName>
</protein>
<evidence type="ECO:0000259" key="4">
    <source>
        <dbReference type="PROSITE" id="PS50303"/>
    </source>
</evidence>
<dbReference type="InterPro" id="IPR033712">
    <property type="entry name" value="Pumilio_RNA-bd"/>
</dbReference>
<dbReference type="InterPro" id="IPR033133">
    <property type="entry name" value="PUM-HD"/>
</dbReference>
<dbReference type="GO" id="GO:0003730">
    <property type="term" value="F:mRNA 3'-UTR binding"/>
    <property type="evidence" value="ECO:0007669"/>
    <property type="project" value="TreeGrafter"/>
</dbReference>
<dbReference type="InterPro" id="IPR016024">
    <property type="entry name" value="ARM-type_fold"/>
</dbReference>
<dbReference type="GO" id="GO:0005737">
    <property type="term" value="C:cytoplasm"/>
    <property type="evidence" value="ECO:0007669"/>
    <property type="project" value="TreeGrafter"/>
</dbReference>
<sequence length="320" mass="36315">NYPPMRSSNHHHHQLMHRGGALGPSKDSPMSVANAATAAAALPLLLAGLACWKISGRTDCPILIWSPAGHVVEFALDQHGSRFIQQKLESASLQEKTQVFGELLPQSYSLMTDVFGNYVIQKILRIWHTPEQRQILASRLRGQVLSLALQMYGCRVIQKALESVSSDQQRQSQTSRYWDELHQYTERLVQDQYGNYVIQHVLEHGKPEDKSRIVSLLRGKFISLSSHKFASNVVEKVVAPLEVDRRRQALIAEILDDPDPQALYNMMKDQFANYVIQRMLDAADPGQRKALMHRIRPHIPGLRKFTYGKHIIAKIEKPCS</sequence>
<evidence type="ECO:0000313" key="5">
    <source>
        <dbReference type="Proteomes" id="UP000095280"/>
    </source>
</evidence>
<feature type="repeat" description="Pumilio" evidence="2">
    <location>
        <begin position="139"/>
        <end position="175"/>
    </location>
</feature>
<dbReference type="PANTHER" id="PTHR12537">
    <property type="entry name" value="RNA BINDING PROTEIN PUMILIO-RELATED"/>
    <property type="match status" value="1"/>
</dbReference>
<reference evidence="6" key="1">
    <citation type="submission" date="2016-11" db="UniProtKB">
        <authorList>
            <consortium name="WormBaseParasite"/>
        </authorList>
    </citation>
    <scope>IDENTIFICATION</scope>
</reference>
<feature type="domain" description="PUM-HD" evidence="4">
    <location>
        <begin position="1"/>
        <end position="319"/>
    </location>
</feature>
<dbReference type="CDD" id="cd07920">
    <property type="entry name" value="Pumilio"/>
    <property type="match status" value="1"/>
</dbReference>
<dbReference type="PROSITE" id="PS50303">
    <property type="entry name" value="PUM_HD"/>
    <property type="match status" value="1"/>
</dbReference>
<dbReference type="SUPFAM" id="SSF48371">
    <property type="entry name" value="ARM repeat"/>
    <property type="match status" value="1"/>
</dbReference>
<feature type="repeat" description="Pumilio" evidence="2">
    <location>
        <begin position="180"/>
        <end position="215"/>
    </location>
</feature>
<organism evidence="5 6">
    <name type="scientific">Macrostomum lignano</name>
    <dbReference type="NCBI Taxonomy" id="282301"/>
    <lineage>
        <taxon>Eukaryota</taxon>
        <taxon>Metazoa</taxon>
        <taxon>Spiralia</taxon>
        <taxon>Lophotrochozoa</taxon>
        <taxon>Platyhelminthes</taxon>
        <taxon>Rhabditophora</taxon>
        <taxon>Macrostomorpha</taxon>
        <taxon>Macrostomida</taxon>
        <taxon>Macrostomidae</taxon>
        <taxon>Macrostomum</taxon>
    </lineage>
</organism>
<dbReference type="PANTHER" id="PTHR12537:SF12">
    <property type="entry name" value="MATERNAL PROTEIN PUMILIO"/>
    <property type="match status" value="1"/>
</dbReference>
<feature type="repeat" description="Pumilio" evidence="2">
    <location>
        <begin position="61"/>
        <end position="101"/>
    </location>
</feature>
<dbReference type="InterPro" id="IPR011989">
    <property type="entry name" value="ARM-like"/>
</dbReference>
<dbReference type="Gene3D" id="1.25.10.10">
    <property type="entry name" value="Leucine-rich Repeat Variant"/>
    <property type="match status" value="2"/>
</dbReference>
<dbReference type="WBParaSite" id="maker-unitig_44275-snap-gene-0.2-mRNA-1">
    <property type="protein sequence ID" value="maker-unitig_44275-snap-gene-0.2-mRNA-1"/>
    <property type="gene ID" value="maker-unitig_44275-snap-gene-0.2"/>
</dbReference>
<feature type="repeat" description="Pumilio" evidence="2">
    <location>
        <begin position="102"/>
        <end position="137"/>
    </location>
</feature>
<evidence type="ECO:0000256" key="1">
    <source>
        <dbReference type="ARBA" id="ARBA00022737"/>
    </source>
</evidence>
<evidence type="ECO:0000256" key="3">
    <source>
        <dbReference type="SAM" id="MobiDB-lite"/>
    </source>
</evidence>
<dbReference type="Proteomes" id="UP000095280">
    <property type="component" value="Unplaced"/>
</dbReference>
<feature type="repeat" description="Pumilio" evidence="2">
    <location>
        <begin position="216"/>
        <end position="252"/>
    </location>
</feature>
<dbReference type="InterPro" id="IPR001313">
    <property type="entry name" value="Pumilio_RNA-bd_rpt"/>
</dbReference>
<evidence type="ECO:0000313" key="6">
    <source>
        <dbReference type="WBParaSite" id="maker-unitig_44275-snap-gene-0.2-mRNA-1"/>
    </source>
</evidence>
<dbReference type="AlphaFoldDB" id="A0A1I8FQC6"/>
<feature type="repeat" description="Pumilio" evidence="2">
    <location>
        <begin position="253"/>
        <end position="293"/>
    </location>
</feature>
<keyword evidence="1" id="KW-0677">Repeat</keyword>
<dbReference type="PROSITE" id="PS50302">
    <property type="entry name" value="PUM"/>
    <property type="match status" value="6"/>
</dbReference>
<dbReference type="Pfam" id="PF00806">
    <property type="entry name" value="PUF"/>
    <property type="match status" value="6"/>
</dbReference>
<dbReference type="GO" id="GO:0010608">
    <property type="term" value="P:post-transcriptional regulation of gene expression"/>
    <property type="evidence" value="ECO:0007669"/>
    <property type="project" value="TreeGrafter"/>
</dbReference>